<keyword evidence="8" id="KW-1185">Reference proteome</keyword>
<dbReference type="InterPro" id="IPR005322">
    <property type="entry name" value="Peptidase_C69"/>
</dbReference>
<dbReference type="Proteomes" id="UP000051655">
    <property type="component" value="Unassembled WGS sequence"/>
</dbReference>
<dbReference type="Gene3D" id="3.60.60.10">
    <property type="entry name" value="Penicillin V Acylase, Chain A"/>
    <property type="match status" value="1"/>
</dbReference>
<dbReference type="PATRIC" id="fig|1616.3.peg.993"/>
<dbReference type="PANTHER" id="PTHR12994:SF17">
    <property type="entry name" value="LD30995P"/>
    <property type="match status" value="1"/>
</dbReference>
<organism evidence="7 8">
    <name type="scientific">Weissella kandleri</name>
    <dbReference type="NCBI Taxonomy" id="1616"/>
    <lineage>
        <taxon>Bacteria</taxon>
        <taxon>Bacillati</taxon>
        <taxon>Bacillota</taxon>
        <taxon>Bacilli</taxon>
        <taxon>Lactobacillales</taxon>
        <taxon>Lactobacillaceae</taxon>
        <taxon>Weissella</taxon>
    </lineage>
</organism>
<dbReference type="Pfam" id="PF03577">
    <property type="entry name" value="Peptidase_C69"/>
    <property type="match status" value="1"/>
</dbReference>
<evidence type="ECO:0000256" key="5">
    <source>
        <dbReference type="ARBA" id="ARBA00022997"/>
    </source>
</evidence>
<gene>
    <name evidence="7" type="ORF">IV73_GL000973</name>
</gene>
<evidence type="ECO:0000256" key="3">
    <source>
        <dbReference type="ARBA" id="ARBA00022670"/>
    </source>
</evidence>
<dbReference type="NCBIfam" id="NF033678">
    <property type="entry name" value="C69_fam_dipept"/>
    <property type="match status" value="1"/>
</dbReference>
<dbReference type="GO" id="GO:0070004">
    <property type="term" value="F:cysteine-type exopeptidase activity"/>
    <property type="evidence" value="ECO:0007669"/>
    <property type="project" value="InterPro"/>
</dbReference>
<evidence type="ECO:0000313" key="7">
    <source>
        <dbReference type="EMBL" id="KRN74851.1"/>
    </source>
</evidence>
<protein>
    <recommendedName>
        <fullName evidence="6">Dipeptidase</fullName>
        <ecNumber evidence="6">3.4.-.-</ecNumber>
    </recommendedName>
</protein>
<accession>A0A0R2JC15</accession>
<dbReference type="GO" id="GO:0016805">
    <property type="term" value="F:dipeptidase activity"/>
    <property type="evidence" value="ECO:0007669"/>
    <property type="project" value="UniProtKB-KW"/>
</dbReference>
<evidence type="ECO:0000256" key="4">
    <source>
        <dbReference type="ARBA" id="ARBA00022801"/>
    </source>
</evidence>
<keyword evidence="4 6" id="KW-0378">Hydrolase</keyword>
<dbReference type="GO" id="GO:0006508">
    <property type="term" value="P:proteolysis"/>
    <property type="evidence" value="ECO:0007669"/>
    <property type="project" value="UniProtKB-KW"/>
</dbReference>
<comment type="similarity">
    <text evidence="2 6">Belongs to the peptidase C69 family.</text>
</comment>
<dbReference type="STRING" id="1616.IV73_GL000973"/>
<dbReference type="EC" id="3.4.-.-" evidence="6"/>
<dbReference type="InterPro" id="IPR047804">
    <property type="entry name" value="C69_dipept_A-like"/>
</dbReference>
<dbReference type="AlphaFoldDB" id="A0A0R2JC15"/>
<dbReference type="OrthoDB" id="9764088at2"/>
<proteinExistence type="inferred from homology"/>
<evidence type="ECO:0000256" key="6">
    <source>
        <dbReference type="RuleBase" id="RU364089"/>
    </source>
</evidence>
<sequence length="465" mass="52225">MSFQYEPTACTTILIGKGATNDGSTIIARTEDAPNGAFNAKKLIVMQPEMQPRHYKSVVSGIEIDLPDDPMRYTATPDVDETHGIWGEAGVNIENVAMSATETITTNARTLGADPLVDGGIGEEDMLTLVLPYIHSAREGVQRLGELLATYGTYEMNGIAFSDVNEIWFLETVGGHHWVAQRVPDDAYVTVPNQRGIEVFDLNDSKNFMASDDMAQFIADNHLQVSANYNARDMFGTHTEMDHVYNTPRAWYIQQMFTPAVKHEPMDDDIPFMQRPAHKLTIDDVHAALSSHYQGTIYDPYGQMGDETTRHLFRPIGINRNCDLSVLQLRGDVAADRRALQWFAFSSMPFASLIPVYTNVNKMPEYFAGTTLRVSSENYYWINRLIAGLVDANYAEAIPMVERYQLKTMAFGHRHVQLNDQPGQDLETANAKLAEVMKVETEDLLNQVLYIRSNLMKNGYSRSDN</sequence>
<comment type="caution">
    <text evidence="7">The sequence shown here is derived from an EMBL/GenBank/DDBJ whole genome shotgun (WGS) entry which is preliminary data.</text>
</comment>
<evidence type="ECO:0000256" key="1">
    <source>
        <dbReference type="ARBA" id="ARBA00001670"/>
    </source>
</evidence>
<dbReference type="EMBL" id="JQBP01000004">
    <property type="protein sequence ID" value="KRN74851.1"/>
    <property type="molecule type" value="Genomic_DNA"/>
</dbReference>
<reference evidence="7 8" key="1">
    <citation type="journal article" date="2015" name="Genome Announc.">
        <title>Expanding the biotechnology potential of lactobacilli through comparative genomics of 213 strains and associated genera.</title>
        <authorList>
            <person name="Sun Z."/>
            <person name="Harris H.M."/>
            <person name="McCann A."/>
            <person name="Guo C."/>
            <person name="Argimon S."/>
            <person name="Zhang W."/>
            <person name="Yang X."/>
            <person name="Jeffery I.B."/>
            <person name="Cooney J.C."/>
            <person name="Kagawa T.F."/>
            <person name="Liu W."/>
            <person name="Song Y."/>
            <person name="Salvetti E."/>
            <person name="Wrobel A."/>
            <person name="Rasinkangas P."/>
            <person name="Parkhill J."/>
            <person name="Rea M.C."/>
            <person name="O'Sullivan O."/>
            <person name="Ritari J."/>
            <person name="Douillard F.P."/>
            <person name="Paul Ross R."/>
            <person name="Yang R."/>
            <person name="Briner A.E."/>
            <person name="Felis G.E."/>
            <person name="de Vos W.M."/>
            <person name="Barrangou R."/>
            <person name="Klaenhammer T.R."/>
            <person name="Caufield P.W."/>
            <person name="Cui Y."/>
            <person name="Zhang H."/>
            <person name="O'Toole P.W."/>
        </authorList>
    </citation>
    <scope>NUCLEOTIDE SEQUENCE [LARGE SCALE GENOMIC DNA]</scope>
    <source>
        <strain evidence="7 8">DSM 20593</strain>
    </source>
</reference>
<keyword evidence="5 6" id="KW-0224">Dipeptidase</keyword>
<dbReference type="PANTHER" id="PTHR12994">
    <property type="entry name" value="SECERNIN"/>
    <property type="match status" value="1"/>
</dbReference>
<evidence type="ECO:0000256" key="2">
    <source>
        <dbReference type="ARBA" id="ARBA00007225"/>
    </source>
</evidence>
<keyword evidence="3 6" id="KW-0645">Protease</keyword>
<comment type="catalytic activity">
    <reaction evidence="1">
        <text>an L-aminoacyl-L-amino acid + H2O = 2 an L-alpha-amino acid</text>
        <dbReference type="Rhea" id="RHEA:48940"/>
        <dbReference type="ChEBI" id="CHEBI:15377"/>
        <dbReference type="ChEBI" id="CHEBI:59869"/>
        <dbReference type="ChEBI" id="CHEBI:77460"/>
        <dbReference type="EC" id="3.4.13.19"/>
    </reaction>
</comment>
<dbReference type="RefSeq" id="WP_057755526.1">
    <property type="nucleotide sequence ID" value="NZ_JQBP01000004.1"/>
</dbReference>
<evidence type="ECO:0000313" key="8">
    <source>
        <dbReference type="Proteomes" id="UP000051655"/>
    </source>
</evidence>
<name>A0A0R2JC15_9LACO</name>